<dbReference type="PROSITE" id="PS50158">
    <property type="entry name" value="ZF_CCHC"/>
    <property type="match status" value="1"/>
</dbReference>
<dbReference type="SUPFAM" id="SSF57756">
    <property type="entry name" value="Retrovirus zinc finger-like domains"/>
    <property type="match status" value="1"/>
</dbReference>
<dbReference type="SMART" id="SM00343">
    <property type="entry name" value="ZnF_C2HC"/>
    <property type="match status" value="1"/>
</dbReference>
<evidence type="ECO:0000256" key="2">
    <source>
        <dbReference type="SAM" id="MobiDB-lite"/>
    </source>
</evidence>
<protein>
    <submittedName>
        <fullName evidence="4">Transposon Ty3-I Gag-Pol polyprotein</fullName>
    </submittedName>
</protein>
<dbReference type="InterPro" id="IPR005162">
    <property type="entry name" value="Retrotrans_gag_dom"/>
</dbReference>
<comment type="caution">
    <text evidence="4">The sequence shown here is derived from an EMBL/GenBank/DDBJ whole genome shotgun (WGS) entry which is preliminary data.</text>
</comment>
<dbReference type="InterPro" id="IPR036875">
    <property type="entry name" value="Znf_CCHC_sf"/>
</dbReference>
<dbReference type="EMBL" id="JAAIUW010000012">
    <property type="protein sequence ID" value="KAF7807646.1"/>
    <property type="molecule type" value="Genomic_DNA"/>
</dbReference>
<accession>A0A834SQ77</accession>
<reference evidence="4" key="1">
    <citation type="submission" date="2020-09" db="EMBL/GenBank/DDBJ databases">
        <title>Genome-Enabled Discovery of Anthraquinone Biosynthesis in Senna tora.</title>
        <authorList>
            <person name="Kang S.-H."/>
            <person name="Pandey R.P."/>
            <person name="Lee C.-M."/>
            <person name="Sim J.-S."/>
            <person name="Jeong J.-T."/>
            <person name="Choi B.-S."/>
            <person name="Jung M."/>
            <person name="Ginzburg D."/>
            <person name="Zhao K."/>
            <person name="Won S.Y."/>
            <person name="Oh T.-J."/>
            <person name="Yu Y."/>
            <person name="Kim N.-H."/>
            <person name="Lee O.R."/>
            <person name="Lee T.-H."/>
            <person name="Bashyal P."/>
            <person name="Kim T.-S."/>
            <person name="Lee W.-H."/>
            <person name="Kawkins C."/>
            <person name="Kim C.-K."/>
            <person name="Kim J.S."/>
            <person name="Ahn B.O."/>
            <person name="Rhee S.Y."/>
            <person name="Sohng J.K."/>
        </authorList>
    </citation>
    <scope>NUCLEOTIDE SEQUENCE</scope>
    <source>
        <tissue evidence="4">Leaf</tissue>
    </source>
</reference>
<dbReference type="AlphaFoldDB" id="A0A834SQ77"/>
<evidence type="ECO:0000256" key="1">
    <source>
        <dbReference type="PROSITE-ProRule" id="PRU00047"/>
    </source>
</evidence>
<dbReference type="PANTHER" id="PTHR34482">
    <property type="entry name" value="DNA DAMAGE-INDUCIBLE PROTEIN 1-LIKE"/>
    <property type="match status" value="1"/>
</dbReference>
<dbReference type="Pfam" id="PF00098">
    <property type="entry name" value="zf-CCHC"/>
    <property type="match status" value="1"/>
</dbReference>
<dbReference type="OrthoDB" id="1419154at2759"/>
<feature type="region of interest" description="Disordered" evidence="2">
    <location>
        <begin position="192"/>
        <end position="212"/>
    </location>
</feature>
<evidence type="ECO:0000259" key="3">
    <source>
        <dbReference type="PROSITE" id="PS50158"/>
    </source>
</evidence>
<keyword evidence="1" id="KW-0479">Metal-binding</keyword>
<proteinExistence type="predicted"/>
<keyword evidence="5" id="KW-1185">Reference proteome</keyword>
<keyword evidence="1" id="KW-0862">Zinc</keyword>
<dbReference type="GO" id="GO:0008270">
    <property type="term" value="F:zinc ion binding"/>
    <property type="evidence" value="ECO:0007669"/>
    <property type="project" value="UniProtKB-KW"/>
</dbReference>
<evidence type="ECO:0000313" key="4">
    <source>
        <dbReference type="EMBL" id="KAF7807646.1"/>
    </source>
</evidence>
<gene>
    <name evidence="4" type="ORF">G2W53_039807</name>
</gene>
<name>A0A834SQ77_9FABA</name>
<feature type="domain" description="CCHC-type" evidence="3">
    <location>
        <begin position="234"/>
        <end position="249"/>
    </location>
</feature>
<organism evidence="4 5">
    <name type="scientific">Senna tora</name>
    <dbReference type="NCBI Taxonomy" id="362788"/>
    <lineage>
        <taxon>Eukaryota</taxon>
        <taxon>Viridiplantae</taxon>
        <taxon>Streptophyta</taxon>
        <taxon>Embryophyta</taxon>
        <taxon>Tracheophyta</taxon>
        <taxon>Spermatophyta</taxon>
        <taxon>Magnoliopsida</taxon>
        <taxon>eudicotyledons</taxon>
        <taxon>Gunneridae</taxon>
        <taxon>Pentapetalae</taxon>
        <taxon>rosids</taxon>
        <taxon>fabids</taxon>
        <taxon>Fabales</taxon>
        <taxon>Fabaceae</taxon>
        <taxon>Caesalpinioideae</taxon>
        <taxon>Cassia clade</taxon>
        <taxon>Senna</taxon>
    </lineage>
</organism>
<dbReference type="InterPro" id="IPR001878">
    <property type="entry name" value="Znf_CCHC"/>
</dbReference>
<dbReference type="GO" id="GO:0003676">
    <property type="term" value="F:nucleic acid binding"/>
    <property type="evidence" value="ECO:0007669"/>
    <property type="project" value="InterPro"/>
</dbReference>
<dbReference type="Pfam" id="PF08284">
    <property type="entry name" value="RVP_2"/>
    <property type="match status" value="1"/>
</dbReference>
<dbReference type="Pfam" id="PF03732">
    <property type="entry name" value="Retrotrans_gag"/>
    <property type="match status" value="1"/>
</dbReference>
<evidence type="ECO:0000313" key="5">
    <source>
        <dbReference type="Proteomes" id="UP000634136"/>
    </source>
</evidence>
<dbReference type="Gene3D" id="4.10.60.10">
    <property type="entry name" value="Zinc finger, CCHC-type"/>
    <property type="match status" value="1"/>
</dbReference>
<dbReference type="Proteomes" id="UP000634136">
    <property type="component" value="Unassembled WGS sequence"/>
</dbReference>
<sequence length="296" mass="33894">MLLTAWCNTSKEIGMIGLKDIELEMVTIMGGQNFRKQNHQPLGKVEYAIYMLASEAENWWKGARQLMEARGIQLTWENFKIVFFEKYYLVSVRNQKEIKFMQMKHGNMPFEEFIAKYEELSNFSSYLKHNADEAWRDMHVTTALNTTMRNVIYPLDIENYAELVNRCRIVARNIEVAEKLKQGTNFSNKRLMNFSKGRSSKGKKPMVSKSAPNSCPNCGKAHGGRPCLFRSNVCFTCGQTRHYARDCPQKKQTSATHSIINSKCVKELNLSVTTLPVNLSISTPTGECVVTYLVLM</sequence>
<keyword evidence="1" id="KW-0863">Zinc-finger</keyword>
<dbReference type="PANTHER" id="PTHR34482:SF36">
    <property type="entry name" value="RETROTRANSPOSON GAG DOMAIN-CONTAINING PROTEIN"/>
    <property type="match status" value="1"/>
</dbReference>